<evidence type="ECO:0000313" key="3">
    <source>
        <dbReference type="Proteomes" id="UP000765509"/>
    </source>
</evidence>
<keyword evidence="3" id="KW-1185">Reference proteome</keyword>
<dbReference type="Pfam" id="PF20515">
    <property type="entry name" value="2OG-FeII_Oxy_6"/>
    <property type="match status" value="1"/>
</dbReference>
<dbReference type="InterPro" id="IPR046798">
    <property type="entry name" value="2OG-FeII_Oxy_6"/>
</dbReference>
<proteinExistence type="predicted"/>
<dbReference type="EMBL" id="AVOT02004450">
    <property type="protein sequence ID" value="MBW0476384.1"/>
    <property type="molecule type" value="Genomic_DNA"/>
</dbReference>
<organism evidence="2 3">
    <name type="scientific">Austropuccinia psidii MF-1</name>
    <dbReference type="NCBI Taxonomy" id="1389203"/>
    <lineage>
        <taxon>Eukaryota</taxon>
        <taxon>Fungi</taxon>
        <taxon>Dikarya</taxon>
        <taxon>Basidiomycota</taxon>
        <taxon>Pucciniomycotina</taxon>
        <taxon>Pucciniomycetes</taxon>
        <taxon>Pucciniales</taxon>
        <taxon>Sphaerophragmiaceae</taxon>
        <taxon>Austropuccinia</taxon>
    </lineage>
</organism>
<evidence type="ECO:0000313" key="2">
    <source>
        <dbReference type="EMBL" id="MBW0476384.1"/>
    </source>
</evidence>
<evidence type="ECO:0000259" key="1">
    <source>
        <dbReference type="Pfam" id="PF20515"/>
    </source>
</evidence>
<reference evidence="2" key="1">
    <citation type="submission" date="2021-03" db="EMBL/GenBank/DDBJ databases">
        <title>Draft genome sequence of rust myrtle Austropuccinia psidii MF-1, a brazilian biotype.</title>
        <authorList>
            <person name="Quecine M.C."/>
            <person name="Pachon D.M.R."/>
            <person name="Bonatelli M.L."/>
            <person name="Correr F.H."/>
            <person name="Franceschini L.M."/>
            <person name="Leite T.F."/>
            <person name="Margarido G.R.A."/>
            <person name="Almeida C.A."/>
            <person name="Ferrarezi J.A."/>
            <person name="Labate C.A."/>
        </authorList>
    </citation>
    <scope>NUCLEOTIDE SEQUENCE</scope>
    <source>
        <strain evidence="2">MF-1</strain>
    </source>
</reference>
<dbReference type="OrthoDB" id="2496844at2759"/>
<feature type="domain" description="Tet-like 2OG-Fe(II) oxygenase" evidence="1">
    <location>
        <begin position="16"/>
        <end position="150"/>
    </location>
</feature>
<comment type="caution">
    <text evidence="2">The sequence shown here is derived from an EMBL/GenBank/DDBJ whole genome shotgun (WGS) entry which is preliminary data.</text>
</comment>
<sequence length="211" mass="24520">MNPEILEADNEEWMILSWFESFGSSHIKILSMSASHENNDIMQEDQLPEWHEGEWNPIFHQKLQSFSHVIITTNGFHNHAHRDEKDMNTWTYGLFKFFDKSAIKPIPYPICSCGYGLSFPEYSTLLDFSHKQGIIEIRWKASTTFHQTTHPPPIFDELPTITHFGCSFQISSMLCSTAKSLTCINSTIQEDKTYGHPKGFNMERKDINRKK</sequence>
<accession>A0A9Q3C126</accession>
<gene>
    <name evidence="2" type="ORF">O181_016099</name>
</gene>
<dbReference type="Proteomes" id="UP000765509">
    <property type="component" value="Unassembled WGS sequence"/>
</dbReference>
<name>A0A9Q3C126_9BASI</name>
<protein>
    <recommendedName>
        <fullName evidence="1">Tet-like 2OG-Fe(II) oxygenase domain-containing protein</fullName>
    </recommendedName>
</protein>
<dbReference type="AlphaFoldDB" id="A0A9Q3C126"/>